<dbReference type="CDD" id="cd00093">
    <property type="entry name" value="HTH_XRE"/>
    <property type="match status" value="1"/>
</dbReference>
<dbReference type="InterPro" id="IPR001387">
    <property type="entry name" value="Cro/C1-type_HTH"/>
</dbReference>
<organism evidence="3 4">
    <name type="scientific">Streptococcus gallolyticus</name>
    <dbReference type="NCBI Taxonomy" id="315405"/>
    <lineage>
        <taxon>Bacteria</taxon>
        <taxon>Bacillati</taxon>
        <taxon>Bacillota</taxon>
        <taxon>Bacilli</taxon>
        <taxon>Lactobacillales</taxon>
        <taxon>Streptococcaceae</taxon>
        <taxon>Streptococcus</taxon>
    </lineage>
</organism>
<evidence type="ECO:0000313" key="4">
    <source>
        <dbReference type="Proteomes" id="UP000253215"/>
    </source>
</evidence>
<dbReference type="Gene3D" id="1.10.260.40">
    <property type="entry name" value="lambda repressor-like DNA-binding domains"/>
    <property type="match status" value="1"/>
</dbReference>
<keyword evidence="1" id="KW-0238">DNA-binding</keyword>
<proteinExistence type="predicted"/>
<gene>
    <name evidence="3" type="ORF">CAC02_07035</name>
</gene>
<name>A0A368UDP6_9STRE</name>
<evidence type="ECO:0000256" key="1">
    <source>
        <dbReference type="ARBA" id="ARBA00023125"/>
    </source>
</evidence>
<reference evidence="3 4" key="1">
    <citation type="journal article" date="2018" name="Sci. Rep.">
        <title>Network-guided genomic and metagenomic analysis of the faecal microbiota of the critically endangered kakapo.</title>
        <authorList>
            <person name="Waite D.W."/>
            <person name="Dsouza M."/>
            <person name="Sekiguchi Y."/>
            <person name="Hugenholtz P."/>
            <person name="Taylor M.W."/>
        </authorList>
    </citation>
    <scope>NUCLEOTIDE SEQUENCE [LARGE SCALE GENOMIC DNA]</scope>
    <source>
        <strain evidence="3 4">BI02</strain>
    </source>
</reference>
<feature type="domain" description="HTH cro/C1-type" evidence="2">
    <location>
        <begin position="4"/>
        <end position="63"/>
    </location>
</feature>
<comment type="caution">
    <text evidence="3">The sequence shown here is derived from an EMBL/GenBank/DDBJ whole genome shotgun (WGS) entry which is preliminary data.</text>
</comment>
<dbReference type="Proteomes" id="UP000253215">
    <property type="component" value="Unassembled WGS sequence"/>
</dbReference>
<dbReference type="PROSITE" id="PS50943">
    <property type="entry name" value="HTH_CROC1"/>
    <property type="match status" value="1"/>
</dbReference>
<dbReference type="InterPro" id="IPR010982">
    <property type="entry name" value="Lambda_DNA-bd_dom_sf"/>
</dbReference>
<sequence>MNRLKELRNNAVHNGHKMRQADLAELLGVTKLTVSNWENGKHEIKADKANEIAKLFNVSVSYLLGYSDKKEPYYSDEILLDNGSGGVSSLSVKRHNDLQKEYNKQIRKDFINFLRTYDFVISDNEIKVLLEQISSLNISIKAHIDRERVLQKANPKKYLIENGYKELGDLFQSNKGIDDFYKEKGYDPESTL</sequence>
<dbReference type="SUPFAM" id="SSF47413">
    <property type="entry name" value="lambda repressor-like DNA-binding domains"/>
    <property type="match status" value="1"/>
</dbReference>
<dbReference type="AlphaFoldDB" id="A0A368UDP6"/>
<dbReference type="Pfam" id="PF01381">
    <property type="entry name" value="HTH_3"/>
    <property type="match status" value="1"/>
</dbReference>
<evidence type="ECO:0000259" key="2">
    <source>
        <dbReference type="PROSITE" id="PS50943"/>
    </source>
</evidence>
<dbReference type="PANTHER" id="PTHR46558:SF11">
    <property type="entry name" value="HTH-TYPE TRANSCRIPTIONAL REGULATOR XRE"/>
    <property type="match status" value="1"/>
</dbReference>
<accession>A0A368UDP6</accession>
<evidence type="ECO:0000313" key="3">
    <source>
        <dbReference type="EMBL" id="RCW16731.1"/>
    </source>
</evidence>
<dbReference type="EMBL" id="NETH01000031">
    <property type="protein sequence ID" value="RCW16731.1"/>
    <property type="molecule type" value="Genomic_DNA"/>
</dbReference>
<dbReference type="SMART" id="SM00530">
    <property type="entry name" value="HTH_XRE"/>
    <property type="match status" value="1"/>
</dbReference>
<protein>
    <recommendedName>
        <fullName evidence="2">HTH cro/C1-type domain-containing protein</fullName>
    </recommendedName>
</protein>
<dbReference type="GO" id="GO:0003677">
    <property type="term" value="F:DNA binding"/>
    <property type="evidence" value="ECO:0007669"/>
    <property type="project" value="UniProtKB-KW"/>
</dbReference>
<dbReference type="PANTHER" id="PTHR46558">
    <property type="entry name" value="TRACRIPTIONAL REGULATORY PROTEIN-RELATED-RELATED"/>
    <property type="match status" value="1"/>
</dbReference>